<dbReference type="Proteomes" id="UP000321199">
    <property type="component" value="Chromosome"/>
</dbReference>
<dbReference type="Pfam" id="PF03413">
    <property type="entry name" value="PepSY"/>
    <property type="match status" value="1"/>
</dbReference>
<dbReference type="AlphaFoldDB" id="A0A5B8RVQ2"/>
<dbReference type="InterPro" id="IPR025711">
    <property type="entry name" value="PepSY"/>
</dbReference>
<reference evidence="3 4" key="1">
    <citation type="submission" date="2019-07" db="EMBL/GenBank/DDBJ databases">
        <title>Complete genome sequence of Comamonas sp. NLF 7-7 isolated from livestock.</title>
        <authorList>
            <person name="Kim D.H."/>
            <person name="Kim J.G."/>
        </authorList>
    </citation>
    <scope>NUCLEOTIDE SEQUENCE [LARGE SCALE GENOMIC DNA]</scope>
    <source>
        <strain evidence="3 4">NLF 7-7</strain>
    </source>
</reference>
<feature type="domain" description="PepSY" evidence="2">
    <location>
        <begin position="48"/>
        <end position="106"/>
    </location>
</feature>
<accession>A0A5B8RVQ2</accession>
<evidence type="ECO:0000313" key="3">
    <source>
        <dbReference type="EMBL" id="QEA12764.1"/>
    </source>
</evidence>
<sequence>MNTMRFPLLRRLALAGLLLAALGGSGVLLAGDDDHERARQALTSGQVLPLAEVLARMQQEGFSGQVLKVEFEREHGRFIYEIRLLQADGRVAKLVVDAVDGRVLKVKRKDRDRH</sequence>
<evidence type="ECO:0000313" key="4">
    <source>
        <dbReference type="Proteomes" id="UP000321199"/>
    </source>
</evidence>
<name>A0A5B8RVQ2_9BURK</name>
<evidence type="ECO:0000256" key="1">
    <source>
        <dbReference type="SAM" id="SignalP"/>
    </source>
</evidence>
<dbReference type="EMBL" id="CP042344">
    <property type="protein sequence ID" value="QEA12764.1"/>
    <property type="molecule type" value="Genomic_DNA"/>
</dbReference>
<evidence type="ECO:0000259" key="2">
    <source>
        <dbReference type="Pfam" id="PF03413"/>
    </source>
</evidence>
<dbReference type="RefSeq" id="WP_146912358.1">
    <property type="nucleotide sequence ID" value="NZ_CP042344.1"/>
</dbReference>
<feature type="chain" id="PRO_5023076836" evidence="1">
    <location>
        <begin position="31"/>
        <end position="114"/>
    </location>
</feature>
<feature type="signal peptide" evidence="1">
    <location>
        <begin position="1"/>
        <end position="30"/>
    </location>
</feature>
<proteinExistence type="predicted"/>
<protein>
    <submittedName>
        <fullName evidence="3">Peptidase</fullName>
    </submittedName>
</protein>
<keyword evidence="4" id="KW-1185">Reference proteome</keyword>
<dbReference type="KEGG" id="cof:FOZ74_06845"/>
<dbReference type="OrthoDB" id="8527445at2"/>
<keyword evidence="1" id="KW-0732">Signal</keyword>
<gene>
    <name evidence="3" type="ORF">FOZ74_06845</name>
</gene>
<organism evidence="3 4">
    <name type="scientific">Comamonas flocculans</name>
    <dbReference type="NCBI Taxonomy" id="2597701"/>
    <lineage>
        <taxon>Bacteria</taxon>
        <taxon>Pseudomonadati</taxon>
        <taxon>Pseudomonadota</taxon>
        <taxon>Betaproteobacteria</taxon>
        <taxon>Burkholderiales</taxon>
        <taxon>Comamonadaceae</taxon>
        <taxon>Comamonas</taxon>
    </lineage>
</organism>
<dbReference type="Gene3D" id="3.10.450.40">
    <property type="match status" value="1"/>
</dbReference>